<keyword evidence="16 23" id="KW-0472">Membrane</keyword>
<keyword evidence="26" id="KW-1185">Reference proteome</keyword>
<dbReference type="InterPro" id="IPR013525">
    <property type="entry name" value="ABC2_TM"/>
</dbReference>
<dbReference type="GO" id="GO:0005886">
    <property type="term" value="C:plasma membrane"/>
    <property type="evidence" value="ECO:0007669"/>
    <property type="project" value="UniProtKB-SubCell"/>
</dbReference>
<dbReference type="FunFam" id="3.40.50.300:FF:000335">
    <property type="entry name" value="ATP binding cassette subfamily A member 5"/>
    <property type="match status" value="1"/>
</dbReference>
<keyword evidence="9" id="KW-0677">Repeat</keyword>
<feature type="transmembrane region" description="Helical" evidence="23">
    <location>
        <begin position="379"/>
        <end position="400"/>
    </location>
</feature>
<comment type="function">
    <text evidence="20">Cholesterol efflux transporter in macrophages that is responsible for APOAI/high-density lipoproteins (HDL) formation at the plasma membrane under high cholesterol levels and participates in reverse cholesterol transport. May play a role in the processing of autolysosomes.</text>
</comment>
<dbReference type="Pfam" id="PF12698">
    <property type="entry name" value="ABC2_membrane_3"/>
    <property type="match status" value="2"/>
</dbReference>
<evidence type="ECO:0000256" key="2">
    <source>
        <dbReference type="ARBA" id="ARBA00004155"/>
    </source>
</evidence>
<dbReference type="Gene3D" id="3.40.50.300">
    <property type="entry name" value="P-loop containing nucleotide triphosphate hydrolases"/>
    <property type="match status" value="2"/>
</dbReference>
<evidence type="ECO:0000256" key="1">
    <source>
        <dbReference type="ARBA" id="ARBA00004107"/>
    </source>
</evidence>
<dbReference type="InterPro" id="IPR027417">
    <property type="entry name" value="P-loop_NTPase"/>
</dbReference>
<keyword evidence="7" id="KW-1003">Cell membrane</keyword>
<evidence type="ECO:0000256" key="17">
    <source>
        <dbReference type="ARBA" id="ARBA00023180"/>
    </source>
</evidence>
<comment type="subcellular location">
    <subcellularLocation>
        <location evidence="3">Cell membrane</location>
    </subcellularLocation>
    <subcellularLocation>
        <location evidence="4">Golgi apparatus membrane</location>
        <topology evidence="4">Multi-pass membrane protein</topology>
    </subcellularLocation>
    <subcellularLocation>
        <location evidence="1">Late endosome membrane</location>
        <topology evidence="1">Multi-pass membrane protein</topology>
    </subcellularLocation>
    <subcellularLocation>
        <location evidence="2">Lysosome membrane</location>
        <topology evidence="2">Multi-pass membrane protein</topology>
    </subcellularLocation>
</comment>
<dbReference type="PROSITE" id="PS50893">
    <property type="entry name" value="ABC_TRANSPORTER_2"/>
    <property type="match status" value="2"/>
</dbReference>
<dbReference type="Proteomes" id="UP001591681">
    <property type="component" value="Unassembled WGS sequence"/>
</dbReference>
<evidence type="ECO:0000256" key="18">
    <source>
        <dbReference type="ARBA" id="ARBA00023228"/>
    </source>
</evidence>
<feature type="domain" description="ABC transporter" evidence="24">
    <location>
        <begin position="506"/>
        <end position="741"/>
    </location>
</feature>
<evidence type="ECO:0000256" key="8">
    <source>
        <dbReference type="ARBA" id="ARBA00022692"/>
    </source>
</evidence>
<evidence type="ECO:0000256" key="23">
    <source>
        <dbReference type="SAM" id="Phobius"/>
    </source>
</evidence>
<dbReference type="GO" id="GO:0005765">
    <property type="term" value="C:lysosomal membrane"/>
    <property type="evidence" value="ECO:0007669"/>
    <property type="project" value="UniProtKB-SubCell"/>
</dbReference>
<dbReference type="Pfam" id="PF00005">
    <property type="entry name" value="ABC_tran"/>
    <property type="match status" value="2"/>
</dbReference>
<keyword evidence="15" id="KW-0445">Lipid transport</keyword>
<keyword evidence="10" id="KW-0547">Nucleotide-binding</keyword>
<keyword evidence="6" id="KW-0813">Transport</keyword>
<feature type="transmembrane region" description="Helical" evidence="23">
    <location>
        <begin position="1104"/>
        <end position="1120"/>
    </location>
</feature>
<keyword evidence="12" id="KW-0067">ATP-binding</keyword>
<comment type="caution">
    <text evidence="25">The sequence shown here is derived from an EMBL/GenBank/DDBJ whole genome shotgun (WGS) entry which is preliminary data.</text>
</comment>
<evidence type="ECO:0000256" key="12">
    <source>
        <dbReference type="ARBA" id="ARBA00022840"/>
    </source>
</evidence>
<dbReference type="SMART" id="SM00382">
    <property type="entry name" value="AAA"/>
    <property type="match status" value="2"/>
</dbReference>
<evidence type="ECO:0000256" key="4">
    <source>
        <dbReference type="ARBA" id="ARBA00004653"/>
    </source>
</evidence>
<comment type="similarity">
    <text evidence="5">Belongs to the ABC transporter superfamily. ABCA family.</text>
</comment>
<reference evidence="25 26" key="1">
    <citation type="submission" date="2024-09" db="EMBL/GenBank/DDBJ databases">
        <title>A chromosome-level genome assembly of Gray's grenadier anchovy, Coilia grayii.</title>
        <authorList>
            <person name="Fu Z."/>
        </authorList>
    </citation>
    <scope>NUCLEOTIDE SEQUENCE [LARGE SCALE GENOMIC DNA]</scope>
    <source>
        <strain evidence="25">G4</strain>
        <tissue evidence="25">Muscle</tissue>
    </source>
</reference>
<evidence type="ECO:0000313" key="25">
    <source>
        <dbReference type="EMBL" id="KAL2078380.1"/>
    </source>
</evidence>
<dbReference type="PANTHER" id="PTHR19229:SF209">
    <property type="entry name" value="ATP-BINDING CASSETTE SUB-FAMILY A MEMBER 5 ISOFORM X1"/>
    <property type="match status" value="1"/>
</dbReference>
<dbReference type="PANTHER" id="PTHR19229">
    <property type="entry name" value="ATP-BINDING CASSETTE TRANSPORTER SUBFAMILY A ABCA"/>
    <property type="match status" value="1"/>
</dbReference>
<feature type="transmembrane region" description="Helical" evidence="23">
    <location>
        <begin position="890"/>
        <end position="910"/>
    </location>
</feature>
<keyword evidence="11" id="KW-0967">Endosome</keyword>
<dbReference type="GO" id="GO:0010874">
    <property type="term" value="P:regulation of cholesterol efflux"/>
    <property type="evidence" value="ECO:0007669"/>
    <property type="project" value="UniProtKB-ARBA"/>
</dbReference>
<keyword evidence="17" id="KW-0325">Glycoprotein</keyword>
<keyword evidence="18" id="KW-0458">Lysosome</keyword>
<evidence type="ECO:0000256" key="11">
    <source>
        <dbReference type="ARBA" id="ARBA00022753"/>
    </source>
</evidence>
<dbReference type="InterPro" id="IPR003439">
    <property type="entry name" value="ABC_transporter-like_ATP-bd"/>
</dbReference>
<evidence type="ECO:0000256" key="16">
    <source>
        <dbReference type="ARBA" id="ARBA00023136"/>
    </source>
</evidence>
<evidence type="ECO:0000256" key="7">
    <source>
        <dbReference type="ARBA" id="ARBA00022475"/>
    </source>
</evidence>
<feature type="transmembrane region" description="Helical" evidence="23">
    <location>
        <begin position="1164"/>
        <end position="1184"/>
    </location>
</feature>
<feature type="transmembrane region" description="Helical" evidence="23">
    <location>
        <begin position="353"/>
        <end position="372"/>
    </location>
</feature>
<evidence type="ECO:0000259" key="24">
    <source>
        <dbReference type="PROSITE" id="PS50893"/>
    </source>
</evidence>
<dbReference type="GO" id="GO:0000139">
    <property type="term" value="C:Golgi membrane"/>
    <property type="evidence" value="ECO:0007669"/>
    <property type="project" value="UniProtKB-SubCell"/>
</dbReference>
<protein>
    <recommendedName>
        <fullName evidence="21">Cholesterol transporter ABCA5</fullName>
    </recommendedName>
    <alternativeName>
        <fullName evidence="22">ATP-binding cassette sub-family A member 5</fullName>
    </alternativeName>
</protein>
<dbReference type="SUPFAM" id="SSF52540">
    <property type="entry name" value="P-loop containing nucleoside triphosphate hydrolases"/>
    <property type="match status" value="2"/>
</dbReference>
<comment type="catalytic activity">
    <reaction evidence="19">
        <text>cholesterol(in) + ATP + H2O = cholesterol(out) + ADP + phosphate + H(+)</text>
        <dbReference type="Rhea" id="RHEA:39051"/>
        <dbReference type="ChEBI" id="CHEBI:15377"/>
        <dbReference type="ChEBI" id="CHEBI:15378"/>
        <dbReference type="ChEBI" id="CHEBI:16113"/>
        <dbReference type="ChEBI" id="CHEBI:30616"/>
        <dbReference type="ChEBI" id="CHEBI:43474"/>
        <dbReference type="ChEBI" id="CHEBI:456216"/>
    </reaction>
    <physiologicalReaction direction="left-to-right" evidence="19">
        <dbReference type="Rhea" id="RHEA:39052"/>
    </physiologicalReaction>
</comment>
<feature type="transmembrane region" description="Helical" evidence="23">
    <location>
        <begin position="1132"/>
        <end position="1152"/>
    </location>
</feature>
<evidence type="ECO:0000256" key="10">
    <source>
        <dbReference type="ARBA" id="ARBA00022741"/>
    </source>
</evidence>
<evidence type="ECO:0000256" key="9">
    <source>
        <dbReference type="ARBA" id="ARBA00022737"/>
    </source>
</evidence>
<dbReference type="InterPro" id="IPR017871">
    <property type="entry name" value="ABC_transporter-like_CS"/>
</dbReference>
<feature type="transmembrane region" description="Helical" evidence="23">
    <location>
        <begin position="420"/>
        <end position="441"/>
    </location>
</feature>
<feature type="domain" description="ABC transporter" evidence="24">
    <location>
        <begin position="1316"/>
        <end position="1559"/>
    </location>
</feature>
<feature type="transmembrane region" description="Helical" evidence="23">
    <location>
        <begin position="1234"/>
        <end position="1255"/>
    </location>
</feature>
<evidence type="ECO:0000256" key="21">
    <source>
        <dbReference type="ARBA" id="ARBA00074079"/>
    </source>
</evidence>
<sequence length="1680" mass="189006">MYFIPVPNVKVRTRPHASQSQHAGRMHPLSKREAGVWHQTRSLLYKNLLIKWRTKQQSLQELILPLLLLGLLILISTLNPHVYYGGIDTAELENEDYLSLKGLGYTPITNVTNHIMEEVAQELHMQDRLEMFANEEDLENASLYEPQGYVGVVFRDNMSYRLRFPYSHLPLPSDYTESIACFSNSVNCRAANYWYSGFVRLQSLIDAAIIQMQTKRSVWREMEVRVVMMGQPGSVEVQKFPHALISIYLVLAFTPFVSFLIVNVAAEKERRLKDTMSMMGLYDSAFWLSWGLLYAALVTTMSILMAVIATCTSLFYNSNFFVIFLLIFLYGISSIFFSFMLTPLFKKPKFASTVGSMLTVVFGCLSLFTVLMRDFPQTLVWLLCLLSPSAFSIGIAQVVYLEAQGDGAIFSTLANGPHALYVPLLMLFVDCILYLLLAIYLDQVLPGEFGMRRSILYFLKPSYWSQRRKRYVEVSSVYSMAEVNGAPVNDESVESVSPEFRGKEAIRINNIRKVYKEKDNIVEALRGFTFDIYEGQITALLGHSGAGKSTLMNILCGICPPTEGSATIYGSPVAEIAEGSEMKQLVGICPQFNIIFDVLTVEEHLRIFAAIKGILPSNIDAEVSKVLKDLDLEKIMDAQAKNLSGGQKRKLSVGIAILGDPKILLLDEPTAGMDPCSRHQVWSLLKNRRAGRVTVLSTHYMDEADILADRKAVISQGQLKCVGSSLYLKTKCGVGYHLRMSVSEGCEVDGITSLVKQHVPKAQLSRQQEAELTFTLPFESMDTFAGLFAELDCRPDLGITNYGVSMTTLEDVFLRLEAEAEVDQADYSVFNQEQTEDEGDVTSMDDTDQKLLTFSESRQDVEAGHALWRQQFSTVAWLHTLNLQRERKPVIYTFTLFLVFLAAVLILSLATGNIQIHSPDRQFLPAIYLLRRHQSPHKYTTPLLVQNSSDSDISSLIQSIEAQDIQVEMMRKADYMSAAPHSAAINVTGSSKGFSYCLAFNSTTVHSLPMVVNVLSNALLRGLNGTGHISTWAKPFDFQLPDSTSYALVYIEAVILGMLAAGMPAYFAMDHTRDREIKCRSTLRISGLLPSAYWCGQAAIDIPFYYLILTCMTCTLFSFHTTKLLTSSNVTAVVLCLIGFSPAMILFTYCVSFMFTRVQSNRDFFSVVSMMVCVVSASMVQLAFVNDWGSLTRVLHSLLCLFNPLYPLMGCLNCVTKATFIPSIVEEELLWKGLLIAVLAPYLQCIMLLFLLRWLEVRHGGKTMKNDQFCRISSKPKGKVQRNPEENLEEDEDVMVEKARVKEALTCQCCEEKPVVVVSDLRKQYKDRREGFSLSKRSRVATKNISFCVRKGEVLGLLGPNGAGKSTIMHMLAGDTDPTAGQILMGDYGTDFRPVDNQLEQVGYCPQMNPLWPRVTLHEHLQIYAAIKGLREQDVPNIIRRVVNALELKEHLHKQAKNLSAGIKRKLCFALSMLGNPQIVLLDEPSTGMDPKSKQRMWRAIRAAFKSRQRGAILTTHYMEEAEAVCDRVAIMVSGQLRCIGSIQHLKGKYGRGYSLEIKLREELTGLQQVALLHKEILRIFPHATRQESFATLMVYKIPMEDVKSLAKAFSQLESAKQNFNFEEYNFSQSTLEQVFMEFAKEQENEEEEVGSLSTTFQWQRLRQDAPPPANHADSIVHQL</sequence>
<dbReference type="CDD" id="cd03263">
    <property type="entry name" value="ABC_subfamily_A"/>
    <property type="match status" value="2"/>
</dbReference>
<evidence type="ECO:0000256" key="15">
    <source>
        <dbReference type="ARBA" id="ARBA00023055"/>
    </source>
</evidence>
<dbReference type="InterPro" id="IPR056264">
    <property type="entry name" value="R2_ABCA1-4-like"/>
</dbReference>
<dbReference type="InterPro" id="IPR003593">
    <property type="entry name" value="AAA+_ATPase"/>
</dbReference>
<dbReference type="InterPro" id="IPR026082">
    <property type="entry name" value="ABCA"/>
</dbReference>
<dbReference type="FunFam" id="3.40.50.300:FF:000729">
    <property type="entry name" value="ATP-binding cassette, sub-family A (ABC1), member 5"/>
    <property type="match status" value="1"/>
</dbReference>
<organism evidence="25 26">
    <name type="scientific">Coilia grayii</name>
    <name type="common">Gray's grenadier anchovy</name>
    <dbReference type="NCBI Taxonomy" id="363190"/>
    <lineage>
        <taxon>Eukaryota</taxon>
        <taxon>Metazoa</taxon>
        <taxon>Chordata</taxon>
        <taxon>Craniata</taxon>
        <taxon>Vertebrata</taxon>
        <taxon>Euteleostomi</taxon>
        <taxon>Actinopterygii</taxon>
        <taxon>Neopterygii</taxon>
        <taxon>Teleostei</taxon>
        <taxon>Clupei</taxon>
        <taxon>Clupeiformes</taxon>
        <taxon>Clupeoidei</taxon>
        <taxon>Engraulidae</taxon>
        <taxon>Coilinae</taxon>
        <taxon>Coilia</taxon>
    </lineage>
</organism>
<evidence type="ECO:0000256" key="6">
    <source>
        <dbReference type="ARBA" id="ARBA00022448"/>
    </source>
</evidence>
<feature type="transmembrane region" description="Helical" evidence="23">
    <location>
        <begin position="243"/>
        <end position="266"/>
    </location>
</feature>
<keyword evidence="13 23" id="KW-1133">Transmembrane helix</keyword>
<dbReference type="EMBL" id="JBHFQA010000023">
    <property type="protein sequence ID" value="KAL2078380.1"/>
    <property type="molecule type" value="Genomic_DNA"/>
</dbReference>
<keyword evidence="14" id="KW-0333">Golgi apparatus</keyword>
<feature type="transmembrane region" description="Helical" evidence="23">
    <location>
        <begin position="320"/>
        <end position="341"/>
    </location>
</feature>
<evidence type="ECO:0000256" key="13">
    <source>
        <dbReference type="ARBA" id="ARBA00022989"/>
    </source>
</evidence>
<evidence type="ECO:0000256" key="20">
    <source>
        <dbReference type="ARBA" id="ARBA00057378"/>
    </source>
</evidence>
<feature type="transmembrane region" description="Helical" evidence="23">
    <location>
        <begin position="62"/>
        <end position="84"/>
    </location>
</feature>
<proteinExistence type="inferred from homology"/>
<dbReference type="GO" id="GO:0005524">
    <property type="term" value="F:ATP binding"/>
    <property type="evidence" value="ECO:0007669"/>
    <property type="project" value="UniProtKB-KW"/>
</dbReference>
<evidence type="ECO:0000256" key="19">
    <source>
        <dbReference type="ARBA" id="ARBA00050894"/>
    </source>
</evidence>
<accession>A0ABD1ITS3</accession>
<gene>
    <name evidence="25" type="ORF">ACEWY4_026065</name>
</gene>
<evidence type="ECO:0000256" key="14">
    <source>
        <dbReference type="ARBA" id="ARBA00023034"/>
    </source>
</evidence>
<evidence type="ECO:0000256" key="3">
    <source>
        <dbReference type="ARBA" id="ARBA00004236"/>
    </source>
</evidence>
<feature type="transmembrane region" description="Helical" evidence="23">
    <location>
        <begin position="1047"/>
        <end position="1068"/>
    </location>
</feature>
<evidence type="ECO:0000256" key="5">
    <source>
        <dbReference type="ARBA" id="ARBA00008869"/>
    </source>
</evidence>
<evidence type="ECO:0000256" key="22">
    <source>
        <dbReference type="ARBA" id="ARBA00082190"/>
    </source>
</evidence>
<evidence type="ECO:0000313" key="26">
    <source>
        <dbReference type="Proteomes" id="UP001591681"/>
    </source>
</evidence>
<feature type="transmembrane region" description="Helical" evidence="23">
    <location>
        <begin position="286"/>
        <end position="308"/>
    </location>
</feature>
<name>A0ABD1ITS3_9TELE</name>
<dbReference type="PROSITE" id="PS00211">
    <property type="entry name" value="ABC_TRANSPORTER_1"/>
    <property type="match status" value="1"/>
</dbReference>
<dbReference type="GO" id="GO:0043691">
    <property type="term" value="P:reverse cholesterol transport"/>
    <property type="evidence" value="ECO:0007669"/>
    <property type="project" value="UniProtKB-ARBA"/>
</dbReference>
<dbReference type="Pfam" id="PF23321">
    <property type="entry name" value="R1_ABCA1"/>
    <property type="match status" value="1"/>
</dbReference>
<dbReference type="GO" id="GO:0031902">
    <property type="term" value="C:late endosome membrane"/>
    <property type="evidence" value="ECO:0007669"/>
    <property type="project" value="UniProtKB-SubCell"/>
</dbReference>
<keyword evidence="8 23" id="KW-0812">Transmembrane</keyword>